<feature type="region of interest" description="Disordered" evidence="1">
    <location>
        <begin position="19"/>
        <end position="186"/>
    </location>
</feature>
<keyword evidence="3" id="KW-1185">Reference proteome</keyword>
<feature type="compositionally biased region" description="Low complexity" evidence="1">
    <location>
        <begin position="719"/>
        <end position="730"/>
    </location>
</feature>
<feature type="compositionally biased region" description="Polar residues" evidence="1">
    <location>
        <begin position="321"/>
        <end position="330"/>
    </location>
</feature>
<dbReference type="Proteomes" id="UP001148786">
    <property type="component" value="Unassembled WGS sequence"/>
</dbReference>
<accession>A0A9W8MX99</accession>
<feature type="compositionally biased region" description="Low complexity" evidence="1">
    <location>
        <begin position="695"/>
        <end position="707"/>
    </location>
</feature>
<feature type="region of interest" description="Disordered" evidence="1">
    <location>
        <begin position="448"/>
        <end position="797"/>
    </location>
</feature>
<feature type="compositionally biased region" description="Basic and acidic residues" evidence="1">
    <location>
        <begin position="257"/>
        <end position="277"/>
    </location>
</feature>
<evidence type="ECO:0000256" key="1">
    <source>
        <dbReference type="SAM" id="MobiDB-lite"/>
    </source>
</evidence>
<dbReference type="OrthoDB" id="3269842at2759"/>
<feature type="compositionally biased region" description="Pro residues" evidence="1">
    <location>
        <begin position="299"/>
        <end position="317"/>
    </location>
</feature>
<feature type="region of interest" description="Disordered" evidence="1">
    <location>
        <begin position="401"/>
        <end position="420"/>
    </location>
</feature>
<feature type="compositionally biased region" description="Low complexity" evidence="1">
    <location>
        <begin position="560"/>
        <end position="600"/>
    </location>
</feature>
<feature type="compositionally biased region" description="Low complexity" evidence="1">
    <location>
        <begin position="459"/>
        <end position="472"/>
    </location>
</feature>
<comment type="caution">
    <text evidence="2">The sequence shown here is derived from an EMBL/GenBank/DDBJ whole genome shotgun (WGS) entry which is preliminary data.</text>
</comment>
<dbReference type="AlphaFoldDB" id="A0A9W8MX99"/>
<protein>
    <submittedName>
        <fullName evidence="2">Uncharacterized protein</fullName>
    </submittedName>
</protein>
<reference evidence="2" key="1">
    <citation type="submission" date="2022-07" db="EMBL/GenBank/DDBJ databases">
        <title>Genome Sequence of Agrocybe chaxingu.</title>
        <authorList>
            <person name="Buettner E."/>
        </authorList>
    </citation>
    <scope>NUCLEOTIDE SEQUENCE</scope>
    <source>
        <strain evidence="2">MP-N11</strain>
    </source>
</reference>
<feature type="compositionally biased region" description="Polar residues" evidence="1">
    <location>
        <begin position="473"/>
        <end position="514"/>
    </location>
</feature>
<feature type="compositionally biased region" description="Low complexity" evidence="1">
    <location>
        <begin position="742"/>
        <end position="765"/>
    </location>
</feature>
<feature type="compositionally biased region" description="Basic and acidic residues" evidence="1">
    <location>
        <begin position="166"/>
        <end position="179"/>
    </location>
</feature>
<name>A0A9W8MX99_9AGAR</name>
<feature type="compositionally biased region" description="Polar residues" evidence="1">
    <location>
        <begin position="653"/>
        <end position="671"/>
    </location>
</feature>
<sequence length="845" mass="89819">MQNLCGRSLPINSIQIYSNVGRNSDEDGGTNTDRGVREHSGNGASSHPVGLNDWPPASRTGAWQATEKDDLTGRLVESDAGRRPSPRPPSPLRNGFVMDSSTGIDPHADGSEDEEDDSPQWKRSPSPSSSVSNLAASFVQRVNNFVGGIAPKSPGAMPTDAELEAEAERERERSRREAEAILTREAQQRQLVEERVLAMMETTRALPPPPSRSQMLSNPPSPSNSSKETSWWTAAKNKLTPTKDKDLTPAQQIIQETKAREKDKKGKGKEKEKERSAEWPANPQTKYNDPAFANLHIPVAPPTRKPVPPSPSSPTPSRPSLSNMAPNLTPSPLRATDSISSSPSREVPPLYAQFNPQGALDVPGTLLAIAKRFEKLEKWTVGHVRALEERMNDVEKWLVDKEKEKEEGTSGPAPSQDVQHELQEVREELSELQGRLGELGREMAKIVTAPSNLSSGPKAQTATMTATPQPTTSMLVQQHTGSSIPSTPHTRLSSITARESTSPPMASSRRTPSGTRLPYPQGDYTSPPDALSPPNSPPGSLNSKSRTRPLSISGLPNTGSAIHTSASSTSLSSNYSLGRTTSPTPAAAARTVSPSPSGKGLPPPKTSSQRQTSVSPTPRKRYTVALGGPIVPPEELSSNAASANSDPPKGSGTPRSFSRPQSSIESAFLSSTKKDEDGHDDDDDKEFGGETIGKSAAARLTSSAAFAGGPGQGDYKLASSGSPSPSPLLNRRLRAQSAYGFSSIPGASGSGLGSSSPTSATNPTPSVAPLKLKARSKSTERLNTNSPGTGDGMVSALGGSTKFVDPLVLRKQSRDSVKPIAMPKPIGKVPIEQLVKFFDGDRDKK</sequence>
<organism evidence="2 3">
    <name type="scientific">Agrocybe chaxingu</name>
    <dbReference type="NCBI Taxonomy" id="84603"/>
    <lineage>
        <taxon>Eukaryota</taxon>
        <taxon>Fungi</taxon>
        <taxon>Dikarya</taxon>
        <taxon>Basidiomycota</taxon>
        <taxon>Agaricomycotina</taxon>
        <taxon>Agaricomycetes</taxon>
        <taxon>Agaricomycetidae</taxon>
        <taxon>Agaricales</taxon>
        <taxon>Agaricineae</taxon>
        <taxon>Strophariaceae</taxon>
        <taxon>Agrocybe</taxon>
    </lineage>
</organism>
<evidence type="ECO:0000313" key="3">
    <source>
        <dbReference type="Proteomes" id="UP001148786"/>
    </source>
</evidence>
<dbReference type="EMBL" id="JANKHO010000441">
    <property type="protein sequence ID" value="KAJ3509889.1"/>
    <property type="molecule type" value="Genomic_DNA"/>
</dbReference>
<feature type="compositionally biased region" description="Polar residues" evidence="1">
    <location>
        <begin position="449"/>
        <end position="458"/>
    </location>
</feature>
<evidence type="ECO:0000313" key="2">
    <source>
        <dbReference type="EMBL" id="KAJ3509889.1"/>
    </source>
</evidence>
<feature type="region of interest" description="Disordered" evidence="1">
    <location>
        <begin position="200"/>
        <end position="350"/>
    </location>
</feature>
<proteinExistence type="predicted"/>
<feature type="compositionally biased region" description="Basic and acidic residues" evidence="1">
    <location>
        <begin position="66"/>
        <end position="82"/>
    </location>
</feature>
<feature type="compositionally biased region" description="Polar residues" evidence="1">
    <location>
        <begin position="548"/>
        <end position="559"/>
    </location>
</feature>
<gene>
    <name evidence="2" type="ORF">NLJ89_g4980</name>
</gene>